<name>A0A7S2SNI3_9STRA</name>
<gene>
    <name evidence="2" type="ORF">QSP1433_LOCUS15719</name>
</gene>
<evidence type="ECO:0000256" key="1">
    <source>
        <dbReference type="SAM" id="MobiDB-lite"/>
    </source>
</evidence>
<proteinExistence type="predicted"/>
<accession>A0A7S2SNI3</accession>
<dbReference type="EMBL" id="HBHK01024973">
    <property type="protein sequence ID" value="CAD9704381.1"/>
    <property type="molecule type" value="Transcribed_RNA"/>
</dbReference>
<evidence type="ECO:0000313" key="2">
    <source>
        <dbReference type="EMBL" id="CAD9704381.1"/>
    </source>
</evidence>
<reference evidence="2" key="1">
    <citation type="submission" date="2021-01" db="EMBL/GenBank/DDBJ databases">
        <authorList>
            <person name="Corre E."/>
            <person name="Pelletier E."/>
            <person name="Niang G."/>
            <person name="Scheremetjew M."/>
            <person name="Finn R."/>
            <person name="Kale V."/>
            <person name="Holt S."/>
            <person name="Cochrane G."/>
            <person name="Meng A."/>
            <person name="Brown T."/>
            <person name="Cohen L."/>
        </authorList>
    </citation>
    <scope>NUCLEOTIDE SEQUENCE</scope>
    <source>
        <strain evidence="2">NY070348D</strain>
    </source>
</reference>
<feature type="region of interest" description="Disordered" evidence="1">
    <location>
        <begin position="1"/>
        <end position="24"/>
    </location>
</feature>
<dbReference type="AlphaFoldDB" id="A0A7S2SNI3"/>
<organism evidence="2">
    <name type="scientific">Mucochytrium quahogii</name>
    <dbReference type="NCBI Taxonomy" id="96639"/>
    <lineage>
        <taxon>Eukaryota</taxon>
        <taxon>Sar</taxon>
        <taxon>Stramenopiles</taxon>
        <taxon>Bigyra</taxon>
        <taxon>Labyrinthulomycetes</taxon>
        <taxon>Thraustochytrida</taxon>
        <taxon>Thraustochytriidae</taxon>
        <taxon>Mucochytrium</taxon>
    </lineage>
</organism>
<sequence length="207" mass="23968">MMKLEPPTMDMWETGFQPQQPLTGKKRPLPQLGLEWNYFGMGNLEHDDFFQVVDVLSDDDTDVDSLYTVAPAKKICTVNIKLENNHKSQPAFQGQMKKGSWLPSEEKILLHVVYVFACFELKYIAEAAWKCGINRPRRAIGKKIKRFLRFDKWRLRVVRDTRRSILAIVDKYDMKVLSDVEYETLESVRAEYAAQGMGTDAPLYTPN</sequence>
<protein>
    <submittedName>
        <fullName evidence="2">Uncharacterized protein</fullName>
    </submittedName>
</protein>